<keyword evidence="3" id="KW-1185">Reference proteome</keyword>
<feature type="region of interest" description="Disordered" evidence="1">
    <location>
        <begin position="66"/>
        <end position="99"/>
    </location>
</feature>
<dbReference type="EMBL" id="JROO01000001">
    <property type="protein sequence ID" value="KII00620.1"/>
    <property type="molecule type" value="Genomic_DNA"/>
</dbReference>
<reference evidence="3" key="1">
    <citation type="journal article" date="2015" name="Chem. Biol.">
        <title>Structure, bioactivity, and resistance mechanism of streptomonomicin, an unusual lasso Peptide from an understudied halophilic actinomycete.</title>
        <authorList>
            <person name="Metelev M."/>
            <person name="Tietz J.I."/>
            <person name="Melby J.O."/>
            <person name="Blair P.M."/>
            <person name="Zhu L."/>
            <person name="Livnat I."/>
            <person name="Severinov K."/>
            <person name="Mitchell D.A."/>
        </authorList>
    </citation>
    <scope>NUCLEOTIDE SEQUENCE [LARGE SCALE GENOMIC DNA]</scope>
    <source>
        <strain evidence="3">YIM 90003</strain>
    </source>
</reference>
<proteinExistence type="predicted"/>
<sequence>MGSLSTISAAAPATSAEAVARLRDRLSESGGQRLYGGALGRVAMLSLRSGLTVWCWGGLFRWREDGGAQSTHPAADPEGAARRLGAEAGGRAEHTRMAA</sequence>
<dbReference type="Proteomes" id="UP000031675">
    <property type="component" value="Unassembled WGS sequence"/>
</dbReference>
<evidence type="ECO:0000256" key="1">
    <source>
        <dbReference type="SAM" id="MobiDB-lite"/>
    </source>
</evidence>
<dbReference type="RefSeq" id="WP_040269703.1">
    <property type="nucleotide sequence ID" value="NZ_JROO01000001.1"/>
</dbReference>
<organism evidence="2 3">
    <name type="scientific">Streptomonospora alba</name>
    <dbReference type="NCBI Taxonomy" id="183763"/>
    <lineage>
        <taxon>Bacteria</taxon>
        <taxon>Bacillati</taxon>
        <taxon>Actinomycetota</taxon>
        <taxon>Actinomycetes</taxon>
        <taxon>Streptosporangiales</taxon>
        <taxon>Nocardiopsidaceae</taxon>
        <taxon>Streptomonospora</taxon>
    </lineage>
</organism>
<protein>
    <submittedName>
        <fullName evidence="2">Uncharacterized protein</fullName>
    </submittedName>
</protein>
<evidence type="ECO:0000313" key="3">
    <source>
        <dbReference type="Proteomes" id="UP000031675"/>
    </source>
</evidence>
<evidence type="ECO:0000313" key="2">
    <source>
        <dbReference type="EMBL" id="KII00620.1"/>
    </source>
</evidence>
<feature type="compositionally biased region" description="Basic and acidic residues" evidence="1">
    <location>
        <begin position="79"/>
        <end position="99"/>
    </location>
</feature>
<gene>
    <name evidence="2" type="ORF">LP52_00480</name>
</gene>
<comment type="caution">
    <text evidence="2">The sequence shown here is derived from an EMBL/GenBank/DDBJ whole genome shotgun (WGS) entry which is preliminary data.</text>
</comment>
<accession>A0A0C2FMK7</accession>
<name>A0A0C2FMK7_9ACTN</name>
<dbReference type="AlphaFoldDB" id="A0A0C2FMK7"/>